<keyword evidence="2" id="KW-1185">Reference proteome</keyword>
<gene>
    <name evidence="1" type="ORF">NDI86_11555</name>
</gene>
<name>A0ABU2FPT4_9EURY</name>
<dbReference type="RefSeq" id="WP_310900589.1">
    <property type="nucleotide sequence ID" value="NZ_JAMQOS010000003.1"/>
</dbReference>
<comment type="caution">
    <text evidence="1">The sequence shown here is derived from an EMBL/GenBank/DDBJ whole genome shotgun (WGS) entry which is preliminary data.</text>
</comment>
<dbReference type="Proteomes" id="UP001268864">
    <property type="component" value="Unassembled WGS sequence"/>
</dbReference>
<evidence type="ECO:0000313" key="1">
    <source>
        <dbReference type="EMBL" id="MDS0282762.1"/>
    </source>
</evidence>
<reference evidence="1 2" key="1">
    <citation type="submission" date="2022-06" db="EMBL/GenBank/DDBJ databases">
        <title>Halomicroarcula sp. a new haloarchaeum isolate from saline soil.</title>
        <authorList>
            <person name="Strakova D."/>
            <person name="Galisteo C."/>
            <person name="Sanchez-Porro C."/>
            <person name="Ventosa A."/>
        </authorList>
    </citation>
    <scope>NUCLEOTIDE SEQUENCE [LARGE SCALE GENOMIC DNA]</scope>
    <source>
        <strain evidence="1 2">S3CR25-11</strain>
    </source>
</reference>
<dbReference type="EMBL" id="JAMQOS010000003">
    <property type="protein sequence ID" value="MDS0282762.1"/>
    <property type="molecule type" value="Genomic_DNA"/>
</dbReference>
<proteinExistence type="predicted"/>
<evidence type="ECO:0000313" key="2">
    <source>
        <dbReference type="Proteomes" id="UP001268864"/>
    </source>
</evidence>
<protein>
    <submittedName>
        <fullName evidence="1">Uncharacterized protein</fullName>
    </submittedName>
</protein>
<sequence length="68" mass="7423">MGDPPSSESDVLRALELAEGYLDDAEDLLWTAATESAEDDVSAPIEELTQDVWDVQSRLEALKDDLDG</sequence>
<accession>A0ABU2FPT4</accession>
<organism evidence="1 2">
    <name type="scientific">Haloarcula onubensis</name>
    <dbReference type="NCBI Taxonomy" id="2950539"/>
    <lineage>
        <taxon>Archaea</taxon>
        <taxon>Methanobacteriati</taxon>
        <taxon>Methanobacteriota</taxon>
        <taxon>Stenosarchaea group</taxon>
        <taxon>Halobacteria</taxon>
        <taxon>Halobacteriales</taxon>
        <taxon>Haloarculaceae</taxon>
        <taxon>Haloarcula</taxon>
    </lineage>
</organism>